<dbReference type="GO" id="GO:0005886">
    <property type="term" value="C:plasma membrane"/>
    <property type="evidence" value="ECO:0007669"/>
    <property type="project" value="UniProtKB-SubCell"/>
</dbReference>
<dbReference type="PROSITE" id="PS00428">
    <property type="entry name" value="FTSW_RODA_SPOVE"/>
    <property type="match status" value="1"/>
</dbReference>
<evidence type="ECO:0000256" key="21">
    <source>
        <dbReference type="SAM" id="Phobius"/>
    </source>
</evidence>
<keyword evidence="11 21" id="KW-0472">Membrane</keyword>
<keyword evidence="3" id="KW-1003">Cell membrane</keyword>
<feature type="transmembrane region" description="Helical" evidence="21">
    <location>
        <begin position="71"/>
        <end position="90"/>
    </location>
</feature>
<feature type="transmembrane region" description="Helical" evidence="21">
    <location>
        <begin position="161"/>
        <end position="178"/>
    </location>
</feature>
<dbReference type="GO" id="GO:0008955">
    <property type="term" value="F:peptidoglycan glycosyltransferase activity"/>
    <property type="evidence" value="ECO:0007669"/>
    <property type="project" value="UniProtKB-EC"/>
</dbReference>
<dbReference type="InterPro" id="IPR018365">
    <property type="entry name" value="Cell_cycle_FtsW-rel_CS"/>
</dbReference>
<comment type="similarity">
    <text evidence="16">Belongs to the SEDS family. FtsW subfamily.</text>
</comment>
<comment type="pathway">
    <text evidence="2">Cell wall biogenesis; peptidoglycan biosynthesis.</text>
</comment>
<keyword evidence="7 21" id="KW-0812">Transmembrane</keyword>
<evidence type="ECO:0000256" key="11">
    <source>
        <dbReference type="ARBA" id="ARBA00023136"/>
    </source>
</evidence>
<dbReference type="GO" id="GO:0071555">
    <property type="term" value="P:cell wall organization"/>
    <property type="evidence" value="ECO:0007669"/>
    <property type="project" value="UniProtKB-KW"/>
</dbReference>
<evidence type="ECO:0000256" key="6">
    <source>
        <dbReference type="ARBA" id="ARBA00022679"/>
    </source>
</evidence>
<keyword evidence="12" id="KW-0131">Cell cycle</keyword>
<feature type="transmembrane region" description="Helical" evidence="21">
    <location>
        <begin position="224"/>
        <end position="243"/>
    </location>
</feature>
<evidence type="ECO:0000256" key="7">
    <source>
        <dbReference type="ARBA" id="ARBA00022692"/>
    </source>
</evidence>
<dbReference type="Proteomes" id="UP000178187">
    <property type="component" value="Unassembled WGS sequence"/>
</dbReference>
<evidence type="ECO:0000256" key="5">
    <source>
        <dbReference type="ARBA" id="ARBA00022676"/>
    </source>
</evidence>
<keyword evidence="13" id="KW-0961">Cell wall biogenesis/degradation</keyword>
<feature type="transmembrane region" description="Helical" evidence="21">
    <location>
        <begin position="184"/>
        <end position="203"/>
    </location>
</feature>
<gene>
    <name evidence="22" type="ORF">A3G33_05470</name>
</gene>
<evidence type="ECO:0000256" key="19">
    <source>
        <dbReference type="ARBA" id="ARBA00044770"/>
    </source>
</evidence>
<dbReference type="PANTHER" id="PTHR30474">
    <property type="entry name" value="CELL CYCLE PROTEIN"/>
    <property type="match status" value="1"/>
</dbReference>
<comment type="subcellular location">
    <subcellularLocation>
        <location evidence="1">Cell membrane</location>
        <topology evidence="1">Multi-pass membrane protein</topology>
    </subcellularLocation>
</comment>
<evidence type="ECO:0000256" key="10">
    <source>
        <dbReference type="ARBA" id="ARBA00022989"/>
    </source>
</evidence>
<dbReference type="InterPro" id="IPR001182">
    <property type="entry name" value="FtsW/RodA"/>
</dbReference>
<evidence type="ECO:0000256" key="15">
    <source>
        <dbReference type="ARBA" id="ARBA00033270"/>
    </source>
</evidence>
<feature type="transmembrane region" description="Helical" evidence="21">
    <location>
        <begin position="270"/>
        <end position="291"/>
    </location>
</feature>
<keyword evidence="6" id="KW-0808">Transferase</keyword>
<evidence type="ECO:0000256" key="16">
    <source>
        <dbReference type="ARBA" id="ARBA00038053"/>
    </source>
</evidence>
<evidence type="ECO:0000256" key="17">
    <source>
        <dbReference type="ARBA" id="ARBA00041185"/>
    </source>
</evidence>
<dbReference type="EC" id="2.4.99.28" evidence="19"/>
<reference evidence="22 23" key="1">
    <citation type="journal article" date="2016" name="Nat. Commun.">
        <title>Thousands of microbial genomes shed light on interconnected biogeochemical processes in an aquifer system.</title>
        <authorList>
            <person name="Anantharaman K."/>
            <person name="Brown C.T."/>
            <person name="Hug L.A."/>
            <person name="Sharon I."/>
            <person name="Castelle C.J."/>
            <person name="Probst A.J."/>
            <person name="Thomas B.C."/>
            <person name="Singh A."/>
            <person name="Wilkins M.J."/>
            <person name="Karaoz U."/>
            <person name="Brodie E.L."/>
            <person name="Williams K.H."/>
            <person name="Hubbard S.S."/>
            <person name="Banfield J.F."/>
        </authorList>
    </citation>
    <scope>NUCLEOTIDE SEQUENCE [LARGE SCALE GENOMIC DNA]</scope>
</reference>
<proteinExistence type="inferred from homology"/>
<protein>
    <recommendedName>
        <fullName evidence="17">Probable peptidoglycan glycosyltransferase FtsW</fullName>
        <ecNumber evidence="19">2.4.99.28</ecNumber>
    </recommendedName>
    <alternativeName>
        <fullName evidence="18">Cell division protein FtsW</fullName>
    </alternativeName>
    <alternativeName>
        <fullName evidence="15">Cell wall polymerase</fullName>
    </alternativeName>
    <alternativeName>
        <fullName evidence="14">Peptidoglycan polymerase</fullName>
    </alternativeName>
</protein>
<evidence type="ECO:0000256" key="3">
    <source>
        <dbReference type="ARBA" id="ARBA00022475"/>
    </source>
</evidence>
<dbReference type="GO" id="GO:0032153">
    <property type="term" value="C:cell division site"/>
    <property type="evidence" value="ECO:0007669"/>
    <property type="project" value="TreeGrafter"/>
</dbReference>
<organism evidence="22 23">
    <name type="scientific">Candidatus Danuiimicrobium aquiferis</name>
    <dbReference type="NCBI Taxonomy" id="1801832"/>
    <lineage>
        <taxon>Bacteria</taxon>
        <taxon>Pseudomonadati</taxon>
        <taxon>Candidatus Omnitrophota</taxon>
        <taxon>Candidatus Danuiimicrobium</taxon>
    </lineage>
</organism>
<dbReference type="GO" id="GO:0051301">
    <property type="term" value="P:cell division"/>
    <property type="evidence" value="ECO:0007669"/>
    <property type="project" value="UniProtKB-KW"/>
</dbReference>
<dbReference type="NCBIfam" id="TIGR02614">
    <property type="entry name" value="ftsW"/>
    <property type="match status" value="1"/>
</dbReference>
<keyword evidence="5" id="KW-0328">Glycosyltransferase</keyword>
<evidence type="ECO:0000256" key="8">
    <source>
        <dbReference type="ARBA" id="ARBA00022960"/>
    </source>
</evidence>
<comment type="catalytic activity">
    <reaction evidence="20">
        <text>[GlcNAc-(1-&gt;4)-Mur2Ac(oyl-L-Ala-gamma-D-Glu-L-Lys-D-Ala-D-Ala)](n)-di-trans,octa-cis-undecaprenyl diphosphate + beta-D-GlcNAc-(1-&gt;4)-Mur2Ac(oyl-L-Ala-gamma-D-Glu-L-Lys-D-Ala-D-Ala)-di-trans,octa-cis-undecaprenyl diphosphate = [GlcNAc-(1-&gt;4)-Mur2Ac(oyl-L-Ala-gamma-D-Glu-L-Lys-D-Ala-D-Ala)](n+1)-di-trans,octa-cis-undecaprenyl diphosphate + di-trans,octa-cis-undecaprenyl diphosphate + H(+)</text>
        <dbReference type="Rhea" id="RHEA:23708"/>
        <dbReference type="Rhea" id="RHEA-COMP:9602"/>
        <dbReference type="Rhea" id="RHEA-COMP:9603"/>
        <dbReference type="ChEBI" id="CHEBI:15378"/>
        <dbReference type="ChEBI" id="CHEBI:58405"/>
        <dbReference type="ChEBI" id="CHEBI:60033"/>
        <dbReference type="ChEBI" id="CHEBI:78435"/>
        <dbReference type="EC" id="2.4.99.28"/>
    </reaction>
</comment>
<dbReference type="EMBL" id="MHFR01000031">
    <property type="protein sequence ID" value="OGW98723.1"/>
    <property type="molecule type" value="Genomic_DNA"/>
</dbReference>
<comment type="caution">
    <text evidence="22">The sequence shown here is derived from an EMBL/GenBank/DDBJ whole genome shotgun (WGS) entry which is preliminary data.</text>
</comment>
<keyword evidence="9" id="KW-0573">Peptidoglycan synthesis</keyword>
<keyword evidence="8" id="KW-0133">Cell shape</keyword>
<evidence type="ECO:0000256" key="18">
    <source>
        <dbReference type="ARBA" id="ARBA00041418"/>
    </source>
</evidence>
<evidence type="ECO:0000313" key="23">
    <source>
        <dbReference type="Proteomes" id="UP000178187"/>
    </source>
</evidence>
<dbReference type="Pfam" id="PF01098">
    <property type="entry name" value="FTSW_RODA_SPOVE"/>
    <property type="match status" value="1"/>
</dbReference>
<keyword evidence="4 22" id="KW-0132">Cell division</keyword>
<evidence type="ECO:0000256" key="1">
    <source>
        <dbReference type="ARBA" id="ARBA00004651"/>
    </source>
</evidence>
<dbReference type="AlphaFoldDB" id="A0A1G1L0P9"/>
<accession>A0A1G1L0P9</accession>
<evidence type="ECO:0000256" key="12">
    <source>
        <dbReference type="ARBA" id="ARBA00023306"/>
    </source>
</evidence>
<evidence type="ECO:0000313" key="22">
    <source>
        <dbReference type="EMBL" id="OGW98723.1"/>
    </source>
</evidence>
<dbReference type="InterPro" id="IPR013437">
    <property type="entry name" value="FtsW"/>
</dbReference>
<dbReference type="GO" id="GO:0008360">
    <property type="term" value="P:regulation of cell shape"/>
    <property type="evidence" value="ECO:0007669"/>
    <property type="project" value="UniProtKB-KW"/>
</dbReference>
<evidence type="ECO:0000256" key="4">
    <source>
        <dbReference type="ARBA" id="ARBA00022618"/>
    </source>
</evidence>
<name>A0A1G1L0P9_9BACT</name>
<sequence>MTKESQVLVLITYVLVAIGIVMIYSASAVYSDQIYKHSSYFLIRQIIFVAIGSFVFFLSSSLDPDFLRKQSLVIIGISIVMLVAIFMPFLGHTAGGARRWIQLPFFTFQPAEFTKLSMCVYLADYLSRKSKAISTGSLVVFIPPIAILFVLLGLMIVQPDLGSCIFLLLLCGTLFFLSGIRFRYIMIAGVLVAIVLVFLILEAPYRMRRITAYLDPWKDPQGSGFQIIQSFIAFGLGGIRGAGLGESTQKLFYLPQAHTDFIFSIIGEELGLIGTVVIVILYFAFFVVGIRIAQRSRSPFHRLLAYALTLLITLQAIINLLVVLGLIPTKGLPLPFISYGGTALIFHMMAVGVLVAIDRSSILFSGR</sequence>
<evidence type="ECO:0000256" key="2">
    <source>
        <dbReference type="ARBA" id="ARBA00004752"/>
    </source>
</evidence>
<feature type="transmembrane region" description="Helical" evidence="21">
    <location>
        <begin position="336"/>
        <end position="357"/>
    </location>
</feature>
<evidence type="ECO:0000256" key="9">
    <source>
        <dbReference type="ARBA" id="ARBA00022984"/>
    </source>
</evidence>
<dbReference type="GO" id="GO:0009252">
    <property type="term" value="P:peptidoglycan biosynthetic process"/>
    <property type="evidence" value="ECO:0007669"/>
    <property type="project" value="UniProtKB-KW"/>
</dbReference>
<feature type="transmembrane region" description="Helical" evidence="21">
    <location>
        <begin position="7"/>
        <end position="30"/>
    </location>
</feature>
<feature type="transmembrane region" description="Helical" evidence="21">
    <location>
        <begin position="303"/>
        <end position="324"/>
    </location>
</feature>
<dbReference type="GO" id="GO:0015648">
    <property type="term" value="F:lipid-linked peptidoglycan transporter activity"/>
    <property type="evidence" value="ECO:0007669"/>
    <property type="project" value="TreeGrafter"/>
</dbReference>
<feature type="transmembrane region" description="Helical" evidence="21">
    <location>
        <begin position="42"/>
        <end position="59"/>
    </location>
</feature>
<evidence type="ECO:0000256" key="13">
    <source>
        <dbReference type="ARBA" id="ARBA00023316"/>
    </source>
</evidence>
<keyword evidence="10 21" id="KW-1133">Transmembrane helix</keyword>
<feature type="transmembrane region" description="Helical" evidence="21">
    <location>
        <begin position="132"/>
        <end position="154"/>
    </location>
</feature>
<evidence type="ECO:0000256" key="20">
    <source>
        <dbReference type="ARBA" id="ARBA00049902"/>
    </source>
</evidence>
<dbReference type="PANTHER" id="PTHR30474:SF2">
    <property type="entry name" value="PEPTIDOGLYCAN GLYCOSYLTRANSFERASE FTSW-RELATED"/>
    <property type="match status" value="1"/>
</dbReference>
<evidence type="ECO:0000256" key="14">
    <source>
        <dbReference type="ARBA" id="ARBA00032370"/>
    </source>
</evidence>